<dbReference type="NCBIfam" id="NF009932">
    <property type="entry name" value="PRK13395.1"/>
    <property type="match status" value="1"/>
</dbReference>
<dbReference type="PANTHER" id="PTHR21221:SF1">
    <property type="entry name" value="UREIDOGLYCOLATE LYASE"/>
    <property type="match status" value="1"/>
</dbReference>
<protein>
    <submittedName>
        <fullName evidence="5">Ureidoglycolate lyase</fullName>
    </submittedName>
</protein>
<keyword evidence="2" id="KW-0659">Purine metabolism</keyword>
<dbReference type="Proteomes" id="UP001626537">
    <property type="component" value="Chromosome"/>
</dbReference>
<evidence type="ECO:0000313" key="5">
    <source>
        <dbReference type="EMBL" id="WOJ94091.1"/>
    </source>
</evidence>
<dbReference type="GO" id="GO:0016829">
    <property type="term" value="F:lyase activity"/>
    <property type="evidence" value="ECO:0007669"/>
    <property type="project" value="UniProtKB-KW"/>
</dbReference>
<dbReference type="PANTHER" id="PTHR21221">
    <property type="entry name" value="UREIDOGLYCOLATE HYDROLASE"/>
    <property type="match status" value="1"/>
</dbReference>
<name>A0ABZ0I4G9_9GAMM</name>
<dbReference type="InterPro" id="IPR024060">
    <property type="entry name" value="Ureidoglycolate_lyase_dom_sf"/>
</dbReference>
<evidence type="ECO:0000256" key="2">
    <source>
        <dbReference type="ARBA" id="ARBA00022631"/>
    </source>
</evidence>
<dbReference type="InterPro" id="IPR007247">
    <property type="entry name" value="Ureidogly_lyase"/>
</dbReference>
<dbReference type="SUPFAM" id="SSF51182">
    <property type="entry name" value="RmlC-like cupins"/>
    <property type="match status" value="1"/>
</dbReference>
<comment type="catalytic activity">
    <reaction evidence="4">
        <text>(S)-ureidoglycolate = urea + glyoxylate</text>
        <dbReference type="Rhea" id="RHEA:11304"/>
        <dbReference type="ChEBI" id="CHEBI:16199"/>
        <dbReference type="ChEBI" id="CHEBI:36655"/>
        <dbReference type="ChEBI" id="CHEBI:57296"/>
        <dbReference type="EC" id="4.3.2.3"/>
    </reaction>
</comment>
<dbReference type="InterPro" id="IPR011051">
    <property type="entry name" value="RmlC_Cupin_sf"/>
</dbReference>
<comment type="subunit">
    <text evidence="1">Homodimer.</text>
</comment>
<dbReference type="Pfam" id="PF04115">
    <property type="entry name" value="Ureidogly_lyase"/>
    <property type="match status" value="1"/>
</dbReference>
<evidence type="ECO:0000313" key="6">
    <source>
        <dbReference type="Proteomes" id="UP001626537"/>
    </source>
</evidence>
<organism evidence="5 6">
    <name type="scientific">Congregibacter variabilis</name>
    <dbReference type="NCBI Taxonomy" id="3081200"/>
    <lineage>
        <taxon>Bacteria</taxon>
        <taxon>Pseudomonadati</taxon>
        <taxon>Pseudomonadota</taxon>
        <taxon>Gammaproteobacteria</taxon>
        <taxon>Cellvibrionales</taxon>
        <taxon>Halieaceae</taxon>
        <taxon>Congregibacter</taxon>
    </lineage>
</organism>
<evidence type="ECO:0000256" key="1">
    <source>
        <dbReference type="ARBA" id="ARBA00011738"/>
    </source>
</evidence>
<keyword evidence="6" id="KW-1185">Reference proteome</keyword>
<evidence type="ECO:0000256" key="3">
    <source>
        <dbReference type="ARBA" id="ARBA00023239"/>
    </source>
</evidence>
<proteinExistence type="predicted"/>
<dbReference type="CDD" id="cd20298">
    <property type="entry name" value="cupin_UAH"/>
    <property type="match status" value="1"/>
</dbReference>
<dbReference type="InterPro" id="IPR047233">
    <property type="entry name" value="UAH_cupin"/>
</dbReference>
<evidence type="ECO:0000256" key="4">
    <source>
        <dbReference type="ARBA" id="ARBA00047684"/>
    </source>
</evidence>
<dbReference type="RefSeq" id="WP_407348730.1">
    <property type="nucleotide sequence ID" value="NZ_CP136864.1"/>
</dbReference>
<keyword evidence="3 5" id="KW-0456">Lyase</keyword>
<dbReference type="Gene3D" id="2.60.120.480">
    <property type="entry name" value="Ureidoglycolate hydrolase"/>
    <property type="match status" value="1"/>
</dbReference>
<dbReference type="EMBL" id="CP136864">
    <property type="protein sequence ID" value="WOJ94091.1"/>
    <property type="molecule type" value="Genomic_DNA"/>
</dbReference>
<sequence>MKELQLQALSADAFAPFGEVIDGQTPCEQYPINEGLTQRHHALAAVDCAREGGAPALSLFRAQAIAPDFVLRSMERHPLGSQAFINTSGNSYAIVVARPGALEEDAIEGFLATGSQSISYHRGTWHHFLLALDCASDFVVVDRIGPGNNCDETELKLPLRLALPR</sequence>
<gene>
    <name evidence="5" type="ORF">R0135_02720</name>
</gene>
<reference evidence="5 6" key="1">
    <citation type="submission" date="2023-10" db="EMBL/GenBank/DDBJ databases">
        <title>Two novel species belonging to the OM43/NOR5 clade.</title>
        <authorList>
            <person name="Park M."/>
        </authorList>
    </citation>
    <scope>NUCLEOTIDE SEQUENCE [LARGE SCALE GENOMIC DNA]</scope>
    <source>
        <strain evidence="5 6">IMCC43200</strain>
    </source>
</reference>
<accession>A0ABZ0I4G9</accession>
<dbReference type="PIRSF" id="PIRSF017306">
    <property type="entry name" value="Ureidogly_hydro"/>
    <property type="match status" value="1"/>
</dbReference>